<name>A0A8I0EV30_9ACTN</name>
<evidence type="ECO:0000313" key="5">
    <source>
        <dbReference type="EMBL" id="MBC9225620.1"/>
    </source>
</evidence>
<gene>
    <name evidence="5" type="ORF">IBG24_04755</name>
</gene>
<dbReference type="PRINTS" id="PR00469">
    <property type="entry name" value="PNDRDTASEII"/>
</dbReference>
<evidence type="ECO:0000256" key="2">
    <source>
        <dbReference type="ARBA" id="ARBA00023002"/>
    </source>
</evidence>
<organism evidence="5 6">
    <name type="scientific">Aeromicrobium senzhongii</name>
    <dbReference type="NCBI Taxonomy" id="2663859"/>
    <lineage>
        <taxon>Bacteria</taxon>
        <taxon>Bacillati</taxon>
        <taxon>Actinomycetota</taxon>
        <taxon>Actinomycetes</taxon>
        <taxon>Propionibacteriales</taxon>
        <taxon>Nocardioidaceae</taxon>
        <taxon>Aeromicrobium</taxon>
    </lineage>
</organism>
<dbReference type="Gene3D" id="3.50.50.60">
    <property type="entry name" value="FAD/NAD(P)-binding domain"/>
    <property type="match status" value="2"/>
</dbReference>
<dbReference type="InterPro" id="IPR036188">
    <property type="entry name" value="FAD/NAD-bd_sf"/>
</dbReference>
<dbReference type="PRINTS" id="PR00368">
    <property type="entry name" value="FADPNR"/>
</dbReference>
<dbReference type="RefSeq" id="WP_187768757.1">
    <property type="nucleotide sequence ID" value="NZ_JACTVM010000001.1"/>
</dbReference>
<comment type="caution">
    <text evidence="5">The sequence shown here is derived from an EMBL/GenBank/DDBJ whole genome shotgun (WGS) entry which is preliminary data.</text>
</comment>
<evidence type="ECO:0000256" key="1">
    <source>
        <dbReference type="ARBA" id="ARBA00022630"/>
    </source>
</evidence>
<keyword evidence="1" id="KW-0285">Flavoprotein</keyword>
<dbReference type="InterPro" id="IPR023753">
    <property type="entry name" value="FAD/NAD-binding_dom"/>
</dbReference>
<dbReference type="Pfam" id="PF07992">
    <property type="entry name" value="Pyr_redox_2"/>
    <property type="match status" value="1"/>
</dbReference>
<comment type="catalytic activity">
    <reaction evidence="3">
        <text>[thioredoxin]-dithiol + NADP(+) = [thioredoxin]-disulfide + NADPH + H(+)</text>
        <dbReference type="Rhea" id="RHEA:20345"/>
        <dbReference type="Rhea" id="RHEA-COMP:10698"/>
        <dbReference type="Rhea" id="RHEA-COMP:10700"/>
        <dbReference type="ChEBI" id="CHEBI:15378"/>
        <dbReference type="ChEBI" id="CHEBI:29950"/>
        <dbReference type="ChEBI" id="CHEBI:50058"/>
        <dbReference type="ChEBI" id="CHEBI:57783"/>
        <dbReference type="ChEBI" id="CHEBI:58349"/>
        <dbReference type="EC" id="1.8.1.9"/>
    </reaction>
</comment>
<feature type="domain" description="FAD/NAD(P)-binding" evidence="4">
    <location>
        <begin position="3"/>
        <end position="166"/>
    </location>
</feature>
<dbReference type="InterPro" id="IPR050097">
    <property type="entry name" value="Ferredoxin-NADP_redctase_2"/>
</dbReference>
<keyword evidence="2" id="KW-0560">Oxidoreductase</keyword>
<evidence type="ECO:0000256" key="3">
    <source>
        <dbReference type="ARBA" id="ARBA00048132"/>
    </source>
</evidence>
<accession>A0A8I0EV30</accession>
<proteinExistence type="predicted"/>
<dbReference type="GO" id="GO:0004791">
    <property type="term" value="F:thioredoxin-disulfide reductase (NADPH) activity"/>
    <property type="evidence" value="ECO:0007669"/>
    <property type="project" value="UniProtKB-EC"/>
</dbReference>
<dbReference type="SUPFAM" id="SSF51905">
    <property type="entry name" value="FAD/NAD(P)-binding domain"/>
    <property type="match status" value="2"/>
</dbReference>
<dbReference type="EMBL" id="JACTVM010000001">
    <property type="protein sequence ID" value="MBC9225620.1"/>
    <property type="molecule type" value="Genomic_DNA"/>
</dbReference>
<dbReference type="Proteomes" id="UP000620591">
    <property type="component" value="Unassembled WGS sequence"/>
</dbReference>
<dbReference type="AlphaFoldDB" id="A0A8I0EV30"/>
<evidence type="ECO:0000313" key="6">
    <source>
        <dbReference type="Proteomes" id="UP000620591"/>
    </source>
</evidence>
<evidence type="ECO:0000259" key="4">
    <source>
        <dbReference type="Pfam" id="PF07992"/>
    </source>
</evidence>
<dbReference type="PANTHER" id="PTHR48105">
    <property type="entry name" value="THIOREDOXIN REDUCTASE 1-RELATED-RELATED"/>
    <property type="match status" value="1"/>
</dbReference>
<reference evidence="6" key="1">
    <citation type="submission" date="2022-11" db="EMBL/GenBank/DDBJ databases">
        <title>Novel species in genus Aeromicrobium.</title>
        <authorList>
            <person name="Zhang G."/>
        </authorList>
    </citation>
    <scope>NUCLEOTIDE SEQUENCE [LARGE SCALE GENOMIC DNA]</scope>
    <source>
        <strain evidence="6">zg-636</strain>
    </source>
</reference>
<protein>
    <submittedName>
        <fullName evidence="5">NAD(P)/FAD-dependent oxidoreductase</fullName>
    </submittedName>
</protein>
<sequence>MFDALVIGGGPAGLQAALTLGRMRRSVVLIDSGRYRNGAVEYAHNFVTHDGRAPDELRRLAREDLAKYTTVELREGTVATLRETDDGLVAESDAGSIEARTVVLATGMSDELPDVPGLAEAWGAEVASCPFCHGHEYADRPIGILGDGPHVDQLAAMLAPIGSEVITFGHDDLAKVEQTEKGLLAHRTDGDAVELAGLFLHPSTSQAAPFADQLGLDILPSGCVRVDVLNRTSHPRVFAAGDLAHVEELPVPMPSILAAAAAGQAAGASAVRYLADPGAETESNPFTGD</sequence>